<keyword evidence="3" id="KW-1185">Reference proteome</keyword>
<evidence type="ECO:0000256" key="1">
    <source>
        <dbReference type="SAM" id="Phobius"/>
    </source>
</evidence>
<gene>
    <name evidence="2" type="ORF">FK219_002035</name>
</gene>
<dbReference type="EMBL" id="VIKT02000002">
    <property type="protein sequence ID" value="NHF62027.1"/>
    <property type="molecule type" value="Genomic_DNA"/>
</dbReference>
<dbReference type="PIRSF" id="PIRSF010219">
    <property type="entry name" value="UCP010219"/>
    <property type="match status" value="1"/>
</dbReference>
<feature type="transmembrane region" description="Helical" evidence="1">
    <location>
        <begin position="98"/>
        <end position="120"/>
    </location>
</feature>
<organism evidence="2 3">
    <name type="scientific">Microcella pacifica</name>
    <dbReference type="NCBI Taxonomy" id="2591847"/>
    <lineage>
        <taxon>Bacteria</taxon>
        <taxon>Bacillati</taxon>
        <taxon>Actinomycetota</taxon>
        <taxon>Actinomycetes</taxon>
        <taxon>Micrococcales</taxon>
        <taxon>Microbacteriaceae</taxon>
        <taxon>Microcella</taxon>
    </lineage>
</organism>
<keyword evidence="1" id="KW-0812">Transmembrane</keyword>
<dbReference type="Proteomes" id="UP000818266">
    <property type="component" value="Unassembled WGS sequence"/>
</dbReference>
<feature type="transmembrane region" description="Helical" evidence="1">
    <location>
        <begin position="209"/>
        <end position="227"/>
    </location>
</feature>
<keyword evidence="1" id="KW-0472">Membrane</keyword>
<comment type="caution">
    <text evidence="2">The sequence shown here is derived from an EMBL/GenBank/DDBJ whole genome shotgun (WGS) entry which is preliminary data.</text>
</comment>
<sequence>MSDASTPSRDEPADPDVRAALTEAARRSGFGRVEPGERPTAHALWGAVGGVRGLIESLLPGFLFLIVFTITQEVAPSVLVPLGIAVVFVLVRALTRSPIAPAVIGLVGIGLSAGLALWTGRAEENFLLGFVINGVWLAALLVSLLVRRPLIGVITALLTGDAEWRADPAKRTVLTVATWLWVGMFVLRLGVQVPFYVAEQAAALAATKLLMGLPLYAAVLWVTWLMVRAVYARGAASTAPAGDAAPE</sequence>
<proteinExistence type="predicted"/>
<dbReference type="RefSeq" id="WP_152582926.1">
    <property type="nucleotide sequence ID" value="NZ_VIKT02000002.1"/>
</dbReference>
<dbReference type="Pfam" id="PF11361">
    <property type="entry name" value="DUF3159"/>
    <property type="match status" value="1"/>
</dbReference>
<evidence type="ECO:0000313" key="2">
    <source>
        <dbReference type="EMBL" id="NHF62027.1"/>
    </source>
</evidence>
<dbReference type="InterPro" id="IPR016566">
    <property type="entry name" value="UCP010219"/>
</dbReference>
<dbReference type="OrthoDB" id="5244221at2"/>
<dbReference type="AlphaFoldDB" id="A0A9E5ME12"/>
<keyword evidence="1" id="KW-1133">Transmembrane helix</keyword>
<name>A0A9E5ME12_9MICO</name>
<feature type="transmembrane region" description="Helical" evidence="1">
    <location>
        <begin position="62"/>
        <end position="91"/>
    </location>
</feature>
<feature type="transmembrane region" description="Helical" evidence="1">
    <location>
        <begin position="126"/>
        <end position="146"/>
    </location>
</feature>
<feature type="transmembrane region" description="Helical" evidence="1">
    <location>
        <begin position="173"/>
        <end position="197"/>
    </location>
</feature>
<accession>A0A9E5ME12</accession>
<reference evidence="2 3" key="1">
    <citation type="submission" date="2020-03" db="EMBL/GenBank/DDBJ databases">
        <title>Chryseoglobus sp. isolated from a deep-sea seamount.</title>
        <authorList>
            <person name="Zhang D.-C."/>
        </authorList>
    </citation>
    <scope>NUCLEOTIDE SEQUENCE [LARGE SCALE GENOMIC DNA]</scope>
    <source>
        <strain evidence="2 3">KN1116</strain>
    </source>
</reference>
<protein>
    <submittedName>
        <fullName evidence="2">DUF3159 domain-containing protein</fullName>
    </submittedName>
</protein>
<evidence type="ECO:0000313" key="3">
    <source>
        <dbReference type="Proteomes" id="UP000818266"/>
    </source>
</evidence>